<proteinExistence type="predicted"/>
<dbReference type="EMBL" id="CP043312">
    <property type="protein sequence ID" value="QEK39714.1"/>
    <property type="molecule type" value="Genomic_DNA"/>
</dbReference>
<evidence type="ECO:0000313" key="1">
    <source>
        <dbReference type="EMBL" id="QEK39714.1"/>
    </source>
</evidence>
<gene>
    <name evidence="1" type="ORF">FZC37_02100</name>
</gene>
<name>A0A5C0ULF9_9RICK</name>
<dbReference type="RefSeq" id="WP_148952075.1">
    <property type="nucleotide sequence ID" value="NZ_CP043312.1"/>
</dbReference>
<keyword evidence="2" id="KW-1185">Reference proteome</keyword>
<dbReference type="OrthoDB" id="9773948at2"/>
<sequence length="76" mass="8933">MTLTKHKVLEYKVCSFLYSELEILEKVRDGGWYITYMTPFKDCCTVILERSKEAHEEEDSDSLYIPPRKKLRITGG</sequence>
<dbReference type="AlphaFoldDB" id="A0A5C0ULF9"/>
<accession>A0A5C0ULF9</accession>
<protein>
    <submittedName>
        <fullName evidence="1">Uncharacterized protein</fullName>
    </submittedName>
</protein>
<evidence type="ECO:0000313" key="2">
    <source>
        <dbReference type="Proteomes" id="UP000323844"/>
    </source>
</evidence>
<dbReference type="KEGG" id="snay:FZC37_02100"/>
<reference evidence="1 2" key="1">
    <citation type="submission" date="2019-08" db="EMBL/GenBank/DDBJ databases">
        <title>Highly reduced genomes of protist endosymbionts show evolutionary convergence.</title>
        <authorList>
            <person name="George E."/>
            <person name="Husnik F."/>
            <person name="Tashyreva D."/>
            <person name="Prokopchuk G."/>
            <person name="Horak A."/>
            <person name="Kwong W.K."/>
            <person name="Lukes J."/>
            <person name="Keeling P.J."/>
        </authorList>
    </citation>
    <scope>NUCLEOTIDE SEQUENCE [LARGE SCALE GENOMIC DNA]</scope>
    <source>
        <strain evidence="1">1621</strain>
    </source>
</reference>
<dbReference type="Proteomes" id="UP000323844">
    <property type="component" value="Chromosome"/>
</dbReference>
<organism evidence="1 2">
    <name type="scientific">Candidatus Sneabacter namystus</name>
    <dbReference type="NCBI Taxonomy" id="2601646"/>
    <lineage>
        <taxon>Bacteria</taxon>
        <taxon>Pseudomonadati</taxon>
        <taxon>Pseudomonadota</taxon>
        <taxon>Alphaproteobacteria</taxon>
        <taxon>Rickettsiales</taxon>
        <taxon>Rickettsiaceae</taxon>
        <taxon>Rickettsieae</taxon>
        <taxon>Candidatus Sneabacter</taxon>
    </lineage>
</organism>